<dbReference type="RefSeq" id="WP_016550974.1">
    <property type="nucleotide sequence ID" value="NZ_AKWZ02000010.1"/>
</dbReference>
<sequence length="378" mass="42744">MQDLYYDGKTPLPEKGILKVEKDGLCFAADQKEYVFSIRDILSVEKFSSEYRLEIGNLSSSNSTVIIVFYSENTYANLIAIVKQGKVGAISGIWMSAGIWQKIGVLAILAFIVIFGYNSALSYLYHFVPLSYDKTRSALLSPKIREFLYVCSAPEINRVVDSIGKRLKDPTDPFTYDIVVVQDNIANAFALPGGNIIIFTALLSTMESPEELAGVIAHEMAHVRRRHGTRNEIRYLGNFLFLSLTIGSGFEGVEFIENMDTFYELTSAALFSQKFSREFEMEADREALENLKRSNITAEGLQHWFERLKVTLAKKEKEENTINIPDFLSSHPPTDERINVIQRTIAEGDYSNGKLGISRSKWPRIRNQCGQRETALKK</sequence>
<dbReference type="GO" id="GO:0046872">
    <property type="term" value="F:metal ion binding"/>
    <property type="evidence" value="ECO:0007669"/>
    <property type="project" value="UniProtKB-KW"/>
</dbReference>
<evidence type="ECO:0000259" key="8">
    <source>
        <dbReference type="Pfam" id="PF01435"/>
    </source>
</evidence>
<comment type="cofactor">
    <cofactor evidence="6">
        <name>Zn(2+)</name>
        <dbReference type="ChEBI" id="CHEBI:29105"/>
    </cofactor>
    <text evidence="6">Binds 1 zinc ion per subunit.</text>
</comment>
<evidence type="ECO:0000313" key="9">
    <source>
        <dbReference type="EMBL" id="EPG74524.1"/>
    </source>
</evidence>
<gene>
    <name evidence="9" type="ORF">LEP1GSC058_3654</name>
</gene>
<dbReference type="PANTHER" id="PTHR22726">
    <property type="entry name" value="METALLOENDOPEPTIDASE OMA1"/>
    <property type="match status" value="1"/>
</dbReference>
<feature type="domain" description="Peptidase M48" evidence="8">
    <location>
        <begin position="154"/>
        <end position="343"/>
    </location>
</feature>
<dbReference type="EMBL" id="AKWZ02000010">
    <property type="protein sequence ID" value="EPG74524.1"/>
    <property type="molecule type" value="Genomic_DNA"/>
</dbReference>
<evidence type="ECO:0000256" key="7">
    <source>
        <dbReference type="SAM" id="Phobius"/>
    </source>
</evidence>
<evidence type="ECO:0000256" key="1">
    <source>
        <dbReference type="ARBA" id="ARBA00022670"/>
    </source>
</evidence>
<proteinExistence type="inferred from homology"/>
<organism evidence="9 10">
    <name type="scientific">Leptospira fainei serovar Hurstbridge str. BUT 6</name>
    <dbReference type="NCBI Taxonomy" id="1193011"/>
    <lineage>
        <taxon>Bacteria</taxon>
        <taxon>Pseudomonadati</taxon>
        <taxon>Spirochaetota</taxon>
        <taxon>Spirochaetia</taxon>
        <taxon>Leptospirales</taxon>
        <taxon>Leptospiraceae</taxon>
        <taxon>Leptospira</taxon>
    </lineage>
</organism>
<name>S3V1Q4_9LEPT</name>
<dbReference type="Pfam" id="PF01435">
    <property type="entry name" value="Peptidase_M48"/>
    <property type="match status" value="1"/>
</dbReference>
<dbReference type="GO" id="GO:0004222">
    <property type="term" value="F:metalloendopeptidase activity"/>
    <property type="evidence" value="ECO:0007669"/>
    <property type="project" value="InterPro"/>
</dbReference>
<dbReference type="Gene3D" id="3.30.2010.10">
    <property type="entry name" value="Metalloproteases ('zincins'), catalytic domain"/>
    <property type="match status" value="1"/>
</dbReference>
<evidence type="ECO:0000256" key="2">
    <source>
        <dbReference type="ARBA" id="ARBA00022723"/>
    </source>
</evidence>
<evidence type="ECO:0000313" key="10">
    <source>
        <dbReference type="Proteomes" id="UP000014540"/>
    </source>
</evidence>
<keyword evidence="3 6" id="KW-0378">Hydrolase</keyword>
<dbReference type="GO" id="GO:0051603">
    <property type="term" value="P:proteolysis involved in protein catabolic process"/>
    <property type="evidence" value="ECO:0007669"/>
    <property type="project" value="TreeGrafter"/>
</dbReference>
<evidence type="ECO:0000256" key="5">
    <source>
        <dbReference type="ARBA" id="ARBA00023049"/>
    </source>
</evidence>
<comment type="caution">
    <text evidence="9">The sequence shown here is derived from an EMBL/GenBank/DDBJ whole genome shotgun (WGS) entry which is preliminary data.</text>
</comment>
<keyword evidence="7" id="KW-0812">Transmembrane</keyword>
<dbReference type="Proteomes" id="UP000014540">
    <property type="component" value="Unassembled WGS sequence"/>
</dbReference>
<feature type="transmembrane region" description="Helical" evidence="7">
    <location>
        <begin position="103"/>
        <end position="125"/>
    </location>
</feature>
<dbReference type="EC" id="3.4.24.-" evidence="9"/>
<keyword evidence="5 6" id="KW-0482">Metalloprotease</keyword>
<dbReference type="GO" id="GO:0016020">
    <property type="term" value="C:membrane"/>
    <property type="evidence" value="ECO:0007669"/>
    <property type="project" value="TreeGrafter"/>
</dbReference>
<keyword evidence="1 6" id="KW-0645">Protease</keyword>
<dbReference type="STRING" id="1193011.LEP1GSC058_3654"/>
<keyword evidence="7" id="KW-1133">Transmembrane helix</keyword>
<evidence type="ECO:0000256" key="3">
    <source>
        <dbReference type="ARBA" id="ARBA00022801"/>
    </source>
</evidence>
<dbReference type="OrthoDB" id="9810445at2"/>
<dbReference type="InterPro" id="IPR001915">
    <property type="entry name" value="Peptidase_M48"/>
</dbReference>
<keyword evidence="10" id="KW-1185">Reference proteome</keyword>
<protein>
    <submittedName>
        <fullName evidence="9">Peptidase, M48 family</fullName>
        <ecNumber evidence="9">3.4.24.-</ecNumber>
    </submittedName>
</protein>
<dbReference type="InterPro" id="IPR051156">
    <property type="entry name" value="Mito/Outer_Membr_Metalloprot"/>
</dbReference>
<reference evidence="9" key="1">
    <citation type="submission" date="2013-04" db="EMBL/GenBank/DDBJ databases">
        <authorList>
            <person name="Harkins D.M."/>
            <person name="Durkin A.S."/>
            <person name="Selengut J.D."/>
            <person name="Sanka R."/>
            <person name="DePew J."/>
            <person name="Purushe J."/>
            <person name="Ahmed A."/>
            <person name="van der Linden H."/>
            <person name="Goris M.G.A."/>
            <person name="Hartskeerl R.A."/>
            <person name="Vinetz J.M."/>
            <person name="Sutton G.G."/>
            <person name="Nelson W.C."/>
            <person name="Fouts D.E."/>
        </authorList>
    </citation>
    <scope>NUCLEOTIDE SEQUENCE [LARGE SCALE GENOMIC DNA]</scope>
    <source>
        <strain evidence="9">BUT 6</strain>
    </source>
</reference>
<dbReference type="CDD" id="cd07332">
    <property type="entry name" value="M48C_Oma1_like"/>
    <property type="match status" value="1"/>
</dbReference>
<dbReference type="AlphaFoldDB" id="S3V1Q4"/>
<keyword evidence="2" id="KW-0479">Metal-binding</keyword>
<keyword evidence="7" id="KW-0472">Membrane</keyword>
<comment type="similarity">
    <text evidence="6">Belongs to the peptidase M48 family.</text>
</comment>
<accession>S3V1Q4</accession>
<keyword evidence="4 6" id="KW-0862">Zinc</keyword>
<evidence type="ECO:0000256" key="4">
    <source>
        <dbReference type="ARBA" id="ARBA00022833"/>
    </source>
</evidence>
<dbReference type="PANTHER" id="PTHR22726:SF1">
    <property type="entry name" value="METALLOENDOPEPTIDASE OMA1, MITOCHONDRIAL"/>
    <property type="match status" value="1"/>
</dbReference>
<evidence type="ECO:0000256" key="6">
    <source>
        <dbReference type="RuleBase" id="RU003983"/>
    </source>
</evidence>